<dbReference type="InterPro" id="IPR002293">
    <property type="entry name" value="AA/rel_permease1"/>
</dbReference>
<feature type="region of interest" description="Disordered" evidence="6">
    <location>
        <begin position="556"/>
        <end position="577"/>
    </location>
</feature>
<sequence>MSDSVQPVTLPQGNRSSSGRSEGAHPAKAPHHDGETHVLPLKKSFSRLALIGLAYAILNSWTAMAASISVALPSGGPSVVLWGIPISFLGSFATAVSLAEICHVYPSSGGQYHWVALLSPPGRAPLFAFIEGWIACAGWVALVATASSLAGQLVTGMVALAHENVVVQRYQIFIVYVAYALLAFASNLWGHKMLPIINQAALSWSLAGAATIAIVCLACKSGNYTSGKFVFASFINETGWNNGVAWILGLLQACFGLTGFDGVTHMVEEIPRPHINAPIAMCAAVLIGAVSSFIFLVCLLFTTSNVTQAIESSTGVLLAAIYQAIGSVAGSLCLQVFPVISMFFAAQGLLTSSSRMCYAFARDGGLPFSSFFGRTNRDGIPVNTLILNTVLVIIFELVYLGSSSALNAILSSSVVFLNISYSAPIILLLARGRHLLRPEGFPEPTLTLGRFWGPVANITALIFILFTTVFFLFPPELPVTGSNMNCKLTACSQRTRMTTLTFRPTSTCSHSDAIVGFAVVLIIATAHYFISARKTYTGPKDLNVVFELVRARMEGRDGSEPDVNGLEKFDDKVVTKP</sequence>
<feature type="transmembrane region" description="Helical" evidence="7">
    <location>
        <begin position="170"/>
        <end position="189"/>
    </location>
</feature>
<protein>
    <submittedName>
        <fullName evidence="8">BQ2448_1720 protein</fullName>
    </submittedName>
</protein>
<dbReference type="OrthoDB" id="3900342at2759"/>
<dbReference type="Proteomes" id="UP000198372">
    <property type="component" value="Unassembled WGS sequence"/>
</dbReference>
<feature type="transmembrane region" description="Helical" evidence="7">
    <location>
        <begin position="380"/>
        <end position="402"/>
    </location>
</feature>
<comment type="subcellular location">
    <subcellularLocation>
        <location evidence="1">Membrane</location>
        <topology evidence="1">Multi-pass membrane protein</topology>
    </subcellularLocation>
</comment>
<keyword evidence="4 7" id="KW-1133">Transmembrane helix</keyword>
<feature type="transmembrane region" description="Helical" evidence="7">
    <location>
        <begin position="513"/>
        <end position="530"/>
    </location>
</feature>
<evidence type="ECO:0000313" key="8">
    <source>
        <dbReference type="EMBL" id="SCV70326.1"/>
    </source>
</evidence>
<feature type="transmembrane region" description="Helical" evidence="7">
    <location>
        <begin position="451"/>
        <end position="473"/>
    </location>
</feature>
<feature type="transmembrane region" description="Helical" evidence="7">
    <location>
        <begin position="275"/>
        <end position="302"/>
    </location>
</feature>
<evidence type="ECO:0000256" key="1">
    <source>
        <dbReference type="ARBA" id="ARBA00004141"/>
    </source>
</evidence>
<feature type="region of interest" description="Disordered" evidence="6">
    <location>
        <begin position="1"/>
        <end position="35"/>
    </location>
</feature>
<evidence type="ECO:0000256" key="4">
    <source>
        <dbReference type="ARBA" id="ARBA00022989"/>
    </source>
</evidence>
<dbReference type="EMBL" id="FMSP01000005">
    <property type="protein sequence ID" value="SCV70326.1"/>
    <property type="molecule type" value="Genomic_DNA"/>
</dbReference>
<dbReference type="Pfam" id="PF13520">
    <property type="entry name" value="AA_permease_2"/>
    <property type="match status" value="1"/>
</dbReference>
<dbReference type="AlphaFoldDB" id="A0A238FH04"/>
<feature type="compositionally biased region" description="Basic and acidic residues" evidence="6">
    <location>
        <begin position="22"/>
        <end position="35"/>
    </location>
</feature>
<dbReference type="STRING" id="269621.A0A238FH04"/>
<feature type="transmembrane region" description="Helical" evidence="7">
    <location>
        <begin position="48"/>
        <end position="73"/>
    </location>
</feature>
<keyword evidence="3 7" id="KW-0812">Transmembrane</keyword>
<accession>A0A238FH04</accession>
<name>A0A238FH04_9BASI</name>
<evidence type="ECO:0000256" key="3">
    <source>
        <dbReference type="ARBA" id="ARBA00022692"/>
    </source>
</evidence>
<feature type="transmembrane region" description="Helical" evidence="7">
    <location>
        <begin position="243"/>
        <end position="263"/>
    </location>
</feature>
<feature type="transmembrane region" description="Helical" evidence="7">
    <location>
        <begin position="126"/>
        <end position="150"/>
    </location>
</feature>
<organism evidence="8 9">
    <name type="scientific">Microbotryum intermedium</name>
    <dbReference type="NCBI Taxonomy" id="269621"/>
    <lineage>
        <taxon>Eukaryota</taxon>
        <taxon>Fungi</taxon>
        <taxon>Dikarya</taxon>
        <taxon>Basidiomycota</taxon>
        <taxon>Pucciniomycotina</taxon>
        <taxon>Microbotryomycetes</taxon>
        <taxon>Microbotryales</taxon>
        <taxon>Microbotryaceae</taxon>
        <taxon>Microbotryum</taxon>
    </lineage>
</organism>
<keyword evidence="2" id="KW-0813">Transport</keyword>
<dbReference type="PANTHER" id="PTHR45649">
    <property type="entry name" value="AMINO-ACID PERMEASE BAT1"/>
    <property type="match status" value="1"/>
</dbReference>
<feature type="transmembrane region" description="Helical" evidence="7">
    <location>
        <begin position="201"/>
        <end position="223"/>
    </location>
</feature>
<reference evidence="9" key="1">
    <citation type="submission" date="2016-09" db="EMBL/GenBank/DDBJ databases">
        <authorList>
            <person name="Jeantristanb JTB J.-T."/>
            <person name="Ricardo R."/>
        </authorList>
    </citation>
    <scope>NUCLEOTIDE SEQUENCE [LARGE SCALE GENOMIC DNA]</scope>
</reference>
<proteinExistence type="predicted"/>
<feature type="transmembrane region" description="Helical" evidence="7">
    <location>
        <begin position="408"/>
        <end position="430"/>
    </location>
</feature>
<dbReference type="PANTHER" id="PTHR45649:SF14">
    <property type="entry name" value="GABA PERMEASE"/>
    <property type="match status" value="1"/>
</dbReference>
<dbReference type="GO" id="GO:0016020">
    <property type="term" value="C:membrane"/>
    <property type="evidence" value="ECO:0007669"/>
    <property type="project" value="UniProtKB-SubCell"/>
</dbReference>
<dbReference type="PIRSF" id="PIRSF006060">
    <property type="entry name" value="AA_transporter"/>
    <property type="match status" value="1"/>
</dbReference>
<evidence type="ECO:0000256" key="6">
    <source>
        <dbReference type="SAM" id="MobiDB-lite"/>
    </source>
</evidence>
<dbReference type="GO" id="GO:0022857">
    <property type="term" value="F:transmembrane transporter activity"/>
    <property type="evidence" value="ECO:0007669"/>
    <property type="project" value="InterPro"/>
</dbReference>
<evidence type="ECO:0000256" key="5">
    <source>
        <dbReference type="ARBA" id="ARBA00023136"/>
    </source>
</evidence>
<keyword evidence="5 7" id="KW-0472">Membrane</keyword>
<evidence type="ECO:0000256" key="2">
    <source>
        <dbReference type="ARBA" id="ARBA00022448"/>
    </source>
</evidence>
<gene>
    <name evidence="8" type="ORF">BQ2448_1720</name>
</gene>
<dbReference type="Gene3D" id="1.20.1740.10">
    <property type="entry name" value="Amino acid/polyamine transporter I"/>
    <property type="match status" value="1"/>
</dbReference>
<evidence type="ECO:0000313" key="9">
    <source>
        <dbReference type="Proteomes" id="UP000198372"/>
    </source>
</evidence>
<evidence type="ECO:0000256" key="7">
    <source>
        <dbReference type="SAM" id="Phobius"/>
    </source>
</evidence>
<feature type="transmembrane region" description="Helical" evidence="7">
    <location>
        <begin position="79"/>
        <end position="105"/>
    </location>
</feature>
<feature type="compositionally biased region" description="Polar residues" evidence="6">
    <location>
        <begin position="1"/>
        <end position="20"/>
    </location>
</feature>
<keyword evidence="9" id="KW-1185">Reference proteome</keyword>